<keyword evidence="4" id="KW-1185">Reference proteome</keyword>
<evidence type="ECO:0000313" key="4">
    <source>
        <dbReference type="Proteomes" id="UP000319792"/>
    </source>
</evidence>
<proteinExistence type="predicted"/>
<reference evidence="3 4" key="1">
    <citation type="submission" date="2019-08" db="EMBL/GenBank/DDBJ databases">
        <title>Tsukamurella conjunctivitidis sp. nov., Tsukamurella assacharolytica sp. nov. and Tsukamurella sputae sp. nov. isolated from patients with conjunctivitis, bacteraemia (lymphoma) and respiratory infection (sputum) in Hong Kong.</title>
        <authorList>
            <person name="Fok K.M.N."/>
            <person name="Fong J.Y.H."/>
        </authorList>
    </citation>
    <scope>NUCLEOTIDE SEQUENCE [LARGE SCALE GENOMIC DNA]</scope>
    <source>
        <strain evidence="3 4">HKU70</strain>
    </source>
</reference>
<dbReference type="AlphaFoldDB" id="A0A5C5RGT9"/>
<keyword evidence="1" id="KW-0238">DNA-binding</keyword>
<organism evidence="3 4">
    <name type="scientific">Tsukamurella sputi</name>
    <dbReference type="NCBI Taxonomy" id="2591848"/>
    <lineage>
        <taxon>Bacteria</taxon>
        <taxon>Bacillati</taxon>
        <taxon>Actinomycetota</taxon>
        <taxon>Actinomycetes</taxon>
        <taxon>Mycobacteriales</taxon>
        <taxon>Tsukamurellaceae</taxon>
        <taxon>Tsukamurella</taxon>
    </lineage>
</organism>
<dbReference type="Pfam" id="PF01381">
    <property type="entry name" value="HTH_3"/>
    <property type="match status" value="1"/>
</dbReference>
<dbReference type="InterPro" id="IPR001387">
    <property type="entry name" value="Cro/C1-type_HTH"/>
</dbReference>
<evidence type="ECO:0000256" key="1">
    <source>
        <dbReference type="ARBA" id="ARBA00023125"/>
    </source>
</evidence>
<dbReference type="SUPFAM" id="SSF47413">
    <property type="entry name" value="lambda repressor-like DNA-binding domains"/>
    <property type="match status" value="1"/>
</dbReference>
<dbReference type="SUPFAM" id="SSF51182">
    <property type="entry name" value="RmlC-like cupins"/>
    <property type="match status" value="1"/>
</dbReference>
<name>A0A5C5RGT9_9ACTN</name>
<dbReference type="InterPro" id="IPR014710">
    <property type="entry name" value="RmlC-like_jellyroll"/>
</dbReference>
<dbReference type="SMART" id="SM00530">
    <property type="entry name" value="HTH_XRE"/>
    <property type="match status" value="1"/>
</dbReference>
<dbReference type="InterPro" id="IPR050807">
    <property type="entry name" value="TransReg_Diox_bact_type"/>
</dbReference>
<dbReference type="PROSITE" id="PS50943">
    <property type="entry name" value="HTH_CROC1"/>
    <property type="match status" value="1"/>
</dbReference>
<feature type="domain" description="HTH cro/C1-type" evidence="2">
    <location>
        <begin position="18"/>
        <end position="72"/>
    </location>
</feature>
<dbReference type="GO" id="GO:0003700">
    <property type="term" value="F:DNA-binding transcription factor activity"/>
    <property type="evidence" value="ECO:0007669"/>
    <property type="project" value="TreeGrafter"/>
</dbReference>
<dbReference type="PANTHER" id="PTHR46797">
    <property type="entry name" value="HTH-TYPE TRANSCRIPTIONAL REGULATOR"/>
    <property type="match status" value="1"/>
</dbReference>
<dbReference type="CDD" id="cd00093">
    <property type="entry name" value="HTH_XRE"/>
    <property type="match status" value="1"/>
</dbReference>
<comment type="caution">
    <text evidence="3">The sequence shown here is derived from an EMBL/GenBank/DDBJ whole genome shotgun (WGS) entry which is preliminary data.</text>
</comment>
<dbReference type="PANTHER" id="PTHR46797:SF1">
    <property type="entry name" value="METHYLPHOSPHONATE SYNTHASE"/>
    <property type="match status" value="1"/>
</dbReference>
<dbReference type="OrthoDB" id="4282897at2"/>
<dbReference type="InterPro" id="IPR013096">
    <property type="entry name" value="Cupin_2"/>
</dbReference>
<dbReference type="InterPro" id="IPR010982">
    <property type="entry name" value="Lambda_DNA-bd_dom_sf"/>
</dbReference>
<dbReference type="Gene3D" id="1.10.260.40">
    <property type="entry name" value="lambda repressor-like DNA-binding domains"/>
    <property type="match status" value="1"/>
</dbReference>
<dbReference type="RefSeq" id="WP_146437708.1">
    <property type="nucleotide sequence ID" value="NZ_VIGV01000015.1"/>
</dbReference>
<evidence type="ECO:0000259" key="2">
    <source>
        <dbReference type="PROSITE" id="PS50943"/>
    </source>
</evidence>
<protein>
    <submittedName>
        <fullName evidence="3">Helix-turn-helix domain-containing protein</fullName>
    </submittedName>
</protein>
<sequence length="198" mass="21339">MTEQRGRTVDSEQLGGVIRAARAEQGLTLAAVSARTGLSPSFLSQLENGRTNTSLRSLQSIADALSTTATDLLARADADDAAVCRAGDPALIVGEGAPSDDTVRVRSLVHGRRALRALEFTGRADDDRDFRHPHDEIMYVVAGTAVVTVGEPPEVEELHPGDSLYITAGLLHRWRGLTDDTKVVLMTVAEDRRINRGR</sequence>
<dbReference type="Pfam" id="PF07883">
    <property type="entry name" value="Cupin_2"/>
    <property type="match status" value="1"/>
</dbReference>
<dbReference type="GO" id="GO:0003677">
    <property type="term" value="F:DNA binding"/>
    <property type="evidence" value="ECO:0007669"/>
    <property type="project" value="UniProtKB-KW"/>
</dbReference>
<dbReference type="GO" id="GO:0005829">
    <property type="term" value="C:cytosol"/>
    <property type="evidence" value="ECO:0007669"/>
    <property type="project" value="TreeGrafter"/>
</dbReference>
<evidence type="ECO:0000313" key="3">
    <source>
        <dbReference type="EMBL" id="TWS21834.1"/>
    </source>
</evidence>
<gene>
    <name evidence="3" type="ORF">FK268_22600</name>
</gene>
<accession>A0A5C5RGT9</accession>
<dbReference type="Proteomes" id="UP000319792">
    <property type="component" value="Unassembled WGS sequence"/>
</dbReference>
<dbReference type="Gene3D" id="2.60.120.10">
    <property type="entry name" value="Jelly Rolls"/>
    <property type="match status" value="1"/>
</dbReference>
<dbReference type="InterPro" id="IPR011051">
    <property type="entry name" value="RmlC_Cupin_sf"/>
</dbReference>
<dbReference type="EMBL" id="VIGV01000015">
    <property type="protein sequence ID" value="TWS21834.1"/>
    <property type="molecule type" value="Genomic_DNA"/>
</dbReference>